<dbReference type="RefSeq" id="WP_263335512.1">
    <property type="nucleotide sequence ID" value="NZ_JAGSYH010000003.1"/>
</dbReference>
<dbReference type="Pfam" id="PF13442">
    <property type="entry name" value="Cytochrome_CBB3"/>
    <property type="match status" value="1"/>
</dbReference>
<dbReference type="InterPro" id="IPR009056">
    <property type="entry name" value="Cyt_c-like_dom"/>
</dbReference>
<evidence type="ECO:0000256" key="6">
    <source>
        <dbReference type="SAM" id="SignalP"/>
    </source>
</evidence>
<keyword evidence="3 4" id="KW-0408">Iron</keyword>
<dbReference type="Gene3D" id="1.10.760.10">
    <property type="entry name" value="Cytochrome c-like domain"/>
    <property type="match status" value="1"/>
</dbReference>
<sequence length="97" mass="10427">MKFAAPLLSVLLVLAAATTATGQTKTKQQSPPSKPSPPVHAVNPDRGQQVFKQNCSRCHNAPEGFGPSISGTIAMHMRVRANLSKDDYTALLRFLNP</sequence>
<keyword evidence="1 4" id="KW-0349">Heme</keyword>
<proteinExistence type="predicted"/>
<dbReference type="PROSITE" id="PS51007">
    <property type="entry name" value="CYTC"/>
    <property type="match status" value="1"/>
</dbReference>
<feature type="compositionally biased region" description="Low complexity" evidence="5">
    <location>
        <begin position="21"/>
        <end position="31"/>
    </location>
</feature>
<feature type="chain" id="PRO_5047146967" evidence="6">
    <location>
        <begin position="23"/>
        <end position="97"/>
    </location>
</feature>
<keyword evidence="9" id="KW-1185">Reference proteome</keyword>
<feature type="domain" description="Cytochrome c" evidence="7">
    <location>
        <begin position="42"/>
        <end position="97"/>
    </location>
</feature>
<evidence type="ECO:0000256" key="1">
    <source>
        <dbReference type="ARBA" id="ARBA00022617"/>
    </source>
</evidence>
<evidence type="ECO:0000256" key="4">
    <source>
        <dbReference type="PROSITE-ProRule" id="PRU00433"/>
    </source>
</evidence>
<dbReference type="SUPFAM" id="SSF46626">
    <property type="entry name" value="Cytochrome c"/>
    <property type="match status" value="1"/>
</dbReference>
<feature type="region of interest" description="Disordered" evidence="5">
    <location>
        <begin position="21"/>
        <end position="45"/>
    </location>
</feature>
<evidence type="ECO:0000259" key="7">
    <source>
        <dbReference type="PROSITE" id="PS51007"/>
    </source>
</evidence>
<protein>
    <submittedName>
        <fullName evidence="8">C-type cytochrome</fullName>
    </submittedName>
</protein>
<comment type="caution">
    <text evidence="8">The sequence shown here is derived from an EMBL/GenBank/DDBJ whole genome shotgun (WGS) entry which is preliminary data.</text>
</comment>
<feature type="signal peptide" evidence="6">
    <location>
        <begin position="1"/>
        <end position="22"/>
    </location>
</feature>
<evidence type="ECO:0000256" key="5">
    <source>
        <dbReference type="SAM" id="MobiDB-lite"/>
    </source>
</evidence>
<evidence type="ECO:0000313" key="9">
    <source>
        <dbReference type="Proteomes" id="UP001596091"/>
    </source>
</evidence>
<evidence type="ECO:0000256" key="2">
    <source>
        <dbReference type="ARBA" id="ARBA00022723"/>
    </source>
</evidence>
<gene>
    <name evidence="8" type="ORF">ACFPT7_08715</name>
</gene>
<dbReference type="EMBL" id="JBHSPH010000002">
    <property type="protein sequence ID" value="MFC5862367.1"/>
    <property type="molecule type" value="Genomic_DNA"/>
</dbReference>
<dbReference type="Proteomes" id="UP001596091">
    <property type="component" value="Unassembled WGS sequence"/>
</dbReference>
<accession>A0ABW1EEV0</accession>
<evidence type="ECO:0000256" key="3">
    <source>
        <dbReference type="ARBA" id="ARBA00023004"/>
    </source>
</evidence>
<keyword evidence="6" id="KW-0732">Signal</keyword>
<dbReference type="InterPro" id="IPR036909">
    <property type="entry name" value="Cyt_c-like_dom_sf"/>
</dbReference>
<reference evidence="9" key="1">
    <citation type="journal article" date="2019" name="Int. J. Syst. Evol. Microbiol.">
        <title>The Global Catalogue of Microorganisms (GCM) 10K type strain sequencing project: providing services to taxonomists for standard genome sequencing and annotation.</title>
        <authorList>
            <consortium name="The Broad Institute Genomics Platform"/>
            <consortium name="The Broad Institute Genome Sequencing Center for Infectious Disease"/>
            <person name="Wu L."/>
            <person name="Ma J."/>
        </authorList>
    </citation>
    <scope>NUCLEOTIDE SEQUENCE [LARGE SCALE GENOMIC DNA]</scope>
    <source>
        <strain evidence="9">JCM 4087</strain>
    </source>
</reference>
<organism evidence="8 9">
    <name type="scientific">Acidicapsa dinghuensis</name>
    <dbReference type="NCBI Taxonomy" id="2218256"/>
    <lineage>
        <taxon>Bacteria</taxon>
        <taxon>Pseudomonadati</taxon>
        <taxon>Acidobacteriota</taxon>
        <taxon>Terriglobia</taxon>
        <taxon>Terriglobales</taxon>
        <taxon>Acidobacteriaceae</taxon>
        <taxon>Acidicapsa</taxon>
    </lineage>
</organism>
<evidence type="ECO:0000313" key="8">
    <source>
        <dbReference type="EMBL" id="MFC5862367.1"/>
    </source>
</evidence>
<keyword evidence="2 4" id="KW-0479">Metal-binding</keyword>
<name>A0ABW1EEV0_9BACT</name>